<dbReference type="OrthoDB" id="1711136at2759"/>
<dbReference type="InterPro" id="IPR001328">
    <property type="entry name" value="Pept_tRNA_hydro"/>
</dbReference>
<organism evidence="6 7">
    <name type="scientific">Colletotrichum karsti</name>
    <dbReference type="NCBI Taxonomy" id="1095194"/>
    <lineage>
        <taxon>Eukaryota</taxon>
        <taxon>Fungi</taxon>
        <taxon>Dikarya</taxon>
        <taxon>Ascomycota</taxon>
        <taxon>Pezizomycotina</taxon>
        <taxon>Sordariomycetes</taxon>
        <taxon>Hypocreomycetidae</taxon>
        <taxon>Glomerellales</taxon>
        <taxon>Glomerellaceae</taxon>
        <taxon>Colletotrichum</taxon>
        <taxon>Colletotrichum boninense species complex</taxon>
    </lineage>
</organism>
<evidence type="ECO:0000256" key="5">
    <source>
        <dbReference type="ARBA" id="ARBA00038063"/>
    </source>
</evidence>
<keyword evidence="4" id="KW-0694">RNA-binding</keyword>
<dbReference type="Gene3D" id="3.40.50.1470">
    <property type="entry name" value="Peptidyl-tRNA hydrolase"/>
    <property type="match status" value="1"/>
</dbReference>
<gene>
    <name evidence="6" type="ORF">CkaCkLH20_10673</name>
</gene>
<keyword evidence="3 6" id="KW-0378">Hydrolase</keyword>
<dbReference type="Proteomes" id="UP000781932">
    <property type="component" value="Unassembled WGS sequence"/>
</dbReference>
<protein>
    <recommendedName>
        <fullName evidence="1">peptidyl-tRNA hydrolase</fullName>
        <ecNumber evidence="1">3.1.1.29</ecNumber>
    </recommendedName>
</protein>
<sequence length="206" mass="22783">MTTQKLFNPRFLLISLGNPAPYKDTLHSAGHHALKHLQALLPAQPPFHKTDAFGQSCQASRGNKYTLVQSPTLMNVSGAFTSKAWQRELARQQDDPAGLHLVVVHDDLEEELGVVKMRKWGSSHRGHNGIKSIAGKLREGDYPGAKWARISVGIGRPDERSRATVSDYVLRPMTIDQIMTLEDTAAPGVLRCLDEWEAKLAAQAKK</sequence>
<evidence type="ECO:0000256" key="4">
    <source>
        <dbReference type="ARBA" id="ARBA00022884"/>
    </source>
</evidence>
<dbReference type="EMBL" id="JAATWM020000042">
    <property type="protein sequence ID" value="KAF9871739.1"/>
    <property type="molecule type" value="Genomic_DNA"/>
</dbReference>
<dbReference type="SUPFAM" id="SSF53178">
    <property type="entry name" value="Peptidyl-tRNA hydrolase-like"/>
    <property type="match status" value="1"/>
</dbReference>
<evidence type="ECO:0000256" key="3">
    <source>
        <dbReference type="ARBA" id="ARBA00022801"/>
    </source>
</evidence>
<dbReference type="GO" id="GO:0000049">
    <property type="term" value="F:tRNA binding"/>
    <property type="evidence" value="ECO:0007669"/>
    <property type="project" value="UniProtKB-KW"/>
</dbReference>
<evidence type="ECO:0000313" key="6">
    <source>
        <dbReference type="EMBL" id="KAF9871739.1"/>
    </source>
</evidence>
<dbReference type="RefSeq" id="XP_038741200.1">
    <property type="nucleotide sequence ID" value="XM_038893387.1"/>
</dbReference>
<name>A0A9P6LDH7_9PEZI</name>
<dbReference type="PANTHER" id="PTHR17224:SF1">
    <property type="entry name" value="PEPTIDYL-TRNA HYDROLASE"/>
    <property type="match status" value="1"/>
</dbReference>
<accession>A0A9P6LDH7</accession>
<dbReference type="EC" id="3.1.1.29" evidence="1"/>
<evidence type="ECO:0000256" key="1">
    <source>
        <dbReference type="ARBA" id="ARBA00013260"/>
    </source>
</evidence>
<keyword evidence="2" id="KW-0820">tRNA-binding</keyword>
<dbReference type="PROSITE" id="PS01196">
    <property type="entry name" value="PEPT_TRNA_HYDROL_2"/>
    <property type="match status" value="1"/>
</dbReference>
<reference evidence="6" key="1">
    <citation type="submission" date="2020-03" db="EMBL/GenBank/DDBJ databases">
        <authorList>
            <person name="He L."/>
        </authorList>
    </citation>
    <scope>NUCLEOTIDE SEQUENCE</scope>
    <source>
        <strain evidence="6">CkLH20</strain>
    </source>
</reference>
<comment type="caution">
    <text evidence="6">The sequence shown here is derived from an EMBL/GenBank/DDBJ whole genome shotgun (WGS) entry which is preliminary data.</text>
</comment>
<evidence type="ECO:0000313" key="7">
    <source>
        <dbReference type="Proteomes" id="UP000781932"/>
    </source>
</evidence>
<reference evidence="6" key="2">
    <citation type="submission" date="2020-11" db="EMBL/GenBank/DDBJ databases">
        <title>Whole genome sequencing of Colletotrichum sp.</title>
        <authorList>
            <person name="Li H."/>
        </authorList>
    </citation>
    <scope>NUCLEOTIDE SEQUENCE</scope>
    <source>
        <strain evidence="6">CkLH20</strain>
    </source>
</reference>
<proteinExistence type="inferred from homology"/>
<evidence type="ECO:0000256" key="2">
    <source>
        <dbReference type="ARBA" id="ARBA00022555"/>
    </source>
</evidence>
<dbReference type="GeneID" id="62166461"/>
<keyword evidence="7" id="KW-1185">Reference proteome</keyword>
<dbReference type="Pfam" id="PF01195">
    <property type="entry name" value="Pept_tRNA_hydro"/>
    <property type="match status" value="1"/>
</dbReference>
<comment type="similarity">
    <text evidence="5">Belongs to the PTH family.</text>
</comment>
<dbReference type="PANTHER" id="PTHR17224">
    <property type="entry name" value="PEPTIDYL-TRNA HYDROLASE"/>
    <property type="match status" value="1"/>
</dbReference>
<dbReference type="InterPro" id="IPR036416">
    <property type="entry name" value="Pept_tRNA_hydro_sf"/>
</dbReference>
<dbReference type="AlphaFoldDB" id="A0A9P6LDH7"/>
<dbReference type="GO" id="GO:0004045">
    <property type="term" value="F:peptidyl-tRNA hydrolase activity"/>
    <property type="evidence" value="ECO:0007669"/>
    <property type="project" value="UniProtKB-EC"/>
</dbReference>
<dbReference type="InterPro" id="IPR018171">
    <property type="entry name" value="Pept_tRNA_hydro_CS"/>
</dbReference>